<evidence type="ECO:0000313" key="2">
    <source>
        <dbReference type="Proteomes" id="UP000602004"/>
    </source>
</evidence>
<gene>
    <name evidence="1" type="ORF">GCM10011400_55260</name>
</gene>
<protein>
    <recommendedName>
        <fullName evidence="3">Transposase</fullName>
    </recommendedName>
</protein>
<evidence type="ECO:0000313" key="1">
    <source>
        <dbReference type="EMBL" id="GGC60481.1"/>
    </source>
</evidence>
<sequence length="60" mass="6535">MRAVDDAQRECAGKDLEIVAADKEVRRKRAYVLAPEETRPPPVPEAERAADQCVTIAASA</sequence>
<organism evidence="1 2">
    <name type="scientific">Paraburkholderia caffeinilytica</name>
    <dbReference type="NCBI Taxonomy" id="1761016"/>
    <lineage>
        <taxon>Bacteria</taxon>
        <taxon>Pseudomonadati</taxon>
        <taxon>Pseudomonadota</taxon>
        <taxon>Betaproteobacteria</taxon>
        <taxon>Burkholderiales</taxon>
        <taxon>Burkholderiaceae</taxon>
        <taxon>Paraburkholderia</taxon>
    </lineage>
</organism>
<dbReference type="EMBL" id="BMHL01000012">
    <property type="protein sequence ID" value="GGC60481.1"/>
    <property type="molecule type" value="Genomic_DNA"/>
</dbReference>
<dbReference type="Proteomes" id="UP000602004">
    <property type="component" value="Unassembled WGS sequence"/>
</dbReference>
<name>A0ABQ1NBX8_9BURK</name>
<reference evidence="2" key="1">
    <citation type="journal article" date="2019" name="Int. J. Syst. Evol. Microbiol.">
        <title>The Global Catalogue of Microorganisms (GCM) 10K type strain sequencing project: providing services to taxonomists for standard genome sequencing and annotation.</title>
        <authorList>
            <consortium name="The Broad Institute Genomics Platform"/>
            <consortium name="The Broad Institute Genome Sequencing Center for Infectious Disease"/>
            <person name="Wu L."/>
            <person name="Ma J."/>
        </authorList>
    </citation>
    <scope>NUCLEOTIDE SEQUENCE [LARGE SCALE GENOMIC DNA]</scope>
    <source>
        <strain evidence="2">CGMCC 1.15103</strain>
    </source>
</reference>
<evidence type="ECO:0008006" key="3">
    <source>
        <dbReference type="Google" id="ProtNLM"/>
    </source>
</evidence>
<accession>A0ABQ1NBX8</accession>
<comment type="caution">
    <text evidence="1">The sequence shown here is derived from an EMBL/GenBank/DDBJ whole genome shotgun (WGS) entry which is preliminary data.</text>
</comment>
<proteinExistence type="predicted"/>
<keyword evidence="2" id="KW-1185">Reference proteome</keyword>